<keyword evidence="4" id="KW-1185">Reference proteome</keyword>
<organism evidence="3 4">
    <name type="scientific">Exidia glandulosa HHB12029</name>
    <dbReference type="NCBI Taxonomy" id="1314781"/>
    <lineage>
        <taxon>Eukaryota</taxon>
        <taxon>Fungi</taxon>
        <taxon>Dikarya</taxon>
        <taxon>Basidiomycota</taxon>
        <taxon>Agaricomycotina</taxon>
        <taxon>Agaricomycetes</taxon>
        <taxon>Auriculariales</taxon>
        <taxon>Exidiaceae</taxon>
        <taxon>Exidia</taxon>
    </lineage>
</organism>
<dbReference type="InterPro" id="IPR041539">
    <property type="entry name" value="CxC5"/>
</dbReference>
<dbReference type="AlphaFoldDB" id="A0A165D5H2"/>
<reference evidence="3 4" key="1">
    <citation type="journal article" date="2016" name="Mol. Biol. Evol.">
        <title>Comparative Genomics of Early-Diverging Mushroom-Forming Fungi Provides Insights into the Origins of Lignocellulose Decay Capabilities.</title>
        <authorList>
            <person name="Nagy L.G."/>
            <person name="Riley R."/>
            <person name="Tritt A."/>
            <person name="Adam C."/>
            <person name="Daum C."/>
            <person name="Floudas D."/>
            <person name="Sun H."/>
            <person name="Yadav J.S."/>
            <person name="Pangilinan J."/>
            <person name="Larsson K.H."/>
            <person name="Matsuura K."/>
            <person name="Barry K."/>
            <person name="Labutti K."/>
            <person name="Kuo R."/>
            <person name="Ohm R.A."/>
            <person name="Bhattacharya S.S."/>
            <person name="Shirouzu T."/>
            <person name="Yoshinaga Y."/>
            <person name="Martin F.M."/>
            <person name="Grigoriev I.V."/>
            <person name="Hibbett D.S."/>
        </authorList>
    </citation>
    <scope>NUCLEOTIDE SEQUENCE [LARGE SCALE GENOMIC DNA]</scope>
    <source>
        <strain evidence="3 4">HHB12029</strain>
    </source>
</reference>
<evidence type="ECO:0000259" key="1">
    <source>
        <dbReference type="Pfam" id="PF18718"/>
    </source>
</evidence>
<gene>
    <name evidence="3" type="ORF">EXIGLDRAFT_625124</name>
</gene>
<sequence>MESTSPALHRSRYSSQYVLHIVQEGTSGFSPLHPGLTEELAPPTTLCLNRTCKDRRLVDRRTYPSTLFTLRRGALSATAVSLYCKGCNTRYHHDFFVRAASDPDAQRVYYPGIPTVFGAGDHFFVESALCVFFENMYMFSHASSEGIARIYNRSLAVDSEESRRLTGEVVLNAFLMHSLLRFWAQVFKDALLLPHAGTNDRRLDEALERRNIFMAGTGQAQWAHACKACTLFKRDAEGRAYRQTACVIDGVTLQHPCCSFKSADGKPCLRSLARTMDRYCPVHHGENFICVAAGCRQIRPPGFETCPLAAHRALETGRKSRGKSMNKLKERLHTASKFLSTGFTRTWTHNEQLAVRCCGVIISRATMFQAEAITGVRDFLMATFPEQEFPGSRPSFLFYDDNCALHKHIYAQDPTGRIRRFFARIGLPVDVFHFESKHKEADLVCQTHCNPASFPDLMNPNGTWAFNSSAAEQANSWIKKYKQIVREMNALRYDFFLDEMIALRNEFIVEGLQAKDLLPHIVPDEVLTSVEYLP</sequence>
<evidence type="ECO:0000313" key="3">
    <source>
        <dbReference type="EMBL" id="KZV83825.1"/>
    </source>
</evidence>
<dbReference type="InParanoid" id="A0A165D5H2"/>
<name>A0A165D5H2_EXIGL</name>
<evidence type="ECO:0000313" key="4">
    <source>
        <dbReference type="Proteomes" id="UP000077266"/>
    </source>
</evidence>
<dbReference type="InterPro" id="IPR040898">
    <property type="entry name" value="CxC6"/>
</dbReference>
<feature type="domain" description="CxC6 like cysteine cluster associated with KDZ" evidence="2">
    <location>
        <begin position="247"/>
        <end position="316"/>
    </location>
</feature>
<dbReference type="Proteomes" id="UP000077266">
    <property type="component" value="Unassembled WGS sequence"/>
</dbReference>
<dbReference type="OrthoDB" id="3055037at2759"/>
<evidence type="ECO:0008006" key="5">
    <source>
        <dbReference type="Google" id="ProtNLM"/>
    </source>
</evidence>
<dbReference type="STRING" id="1314781.A0A165D5H2"/>
<evidence type="ECO:0000259" key="2">
    <source>
        <dbReference type="Pfam" id="PF18721"/>
    </source>
</evidence>
<dbReference type="EMBL" id="KV426253">
    <property type="protein sequence ID" value="KZV83825.1"/>
    <property type="molecule type" value="Genomic_DNA"/>
</dbReference>
<dbReference type="Pfam" id="PF18721">
    <property type="entry name" value="CxC6"/>
    <property type="match status" value="1"/>
</dbReference>
<proteinExistence type="predicted"/>
<dbReference type="Pfam" id="PF18718">
    <property type="entry name" value="CxC5"/>
    <property type="match status" value="1"/>
</dbReference>
<accession>A0A165D5H2</accession>
<protein>
    <recommendedName>
        <fullName evidence="5">CxC6 like cysteine cluster associated with KDZ domain-containing protein</fullName>
    </recommendedName>
</protein>
<feature type="domain" description="CxC5 like cysteine cluster associated with KDZ" evidence="1">
    <location>
        <begin position="39"/>
        <end position="155"/>
    </location>
</feature>